<name>A0A2I0JYJ1_PUNGR</name>
<dbReference type="AlphaFoldDB" id="A0A2I0JYJ1"/>
<accession>A0A2I0JYJ1</accession>
<comment type="caution">
    <text evidence="1">The sequence shown here is derived from an EMBL/GenBank/DDBJ whole genome shotgun (WGS) entry which is preliminary data.</text>
</comment>
<proteinExistence type="predicted"/>
<protein>
    <submittedName>
        <fullName evidence="1">Uncharacterized protein</fullName>
    </submittedName>
</protein>
<reference evidence="1 2" key="1">
    <citation type="submission" date="2017-11" db="EMBL/GenBank/DDBJ databases">
        <title>De-novo sequencing of pomegranate (Punica granatum L.) genome.</title>
        <authorList>
            <person name="Akparov Z."/>
            <person name="Amiraslanov A."/>
            <person name="Hajiyeva S."/>
            <person name="Abbasov M."/>
            <person name="Kaur K."/>
            <person name="Hamwieh A."/>
            <person name="Solovyev V."/>
            <person name="Salamov A."/>
            <person name="Braich B."/>
            <person name="Kosarev P."/>
            <person name="Mahmoud A."/>
            <person name="Hajiyev E."/>
            <person name="Babayeva S."/>
            <person name="Izzatullayeva V."/>
            <person name="Mammadov A."/>
            <person name="Mammadov A."/>
            <person name="Sharifova S."/>
            <person name="Ojaghi J."/>
            <person name="Eynullazada K."/>
            <person name="Bayramov B."/>
            <person name="Abdulazimova A."/>
            <person name="Shahmuradov I."/>
        </authorList>
    </citation>
    <scope>NUCLEOTIDE SEQUENCE [LARGE SCALE GENOMIC DNA]</scope>
    <source>
        <strain evidence="2">cv. AG2017</strain>
        <tissue evidence="1">Leaf</tissue>
    </source>
</reference>
<sequence length="130" mass="14428">MHEEKSRGSGLESCKTRFRATGGVTRERCSGIVVISAFRERAPKIHREAFATTEMSLGEPCRVPKGRLKLVPRSRWSLDACRPVLGAVYLSVDRTPGALSEMASVRDWGCPGLSGVPPKRARMCCWSLWH</sequence>
<organism evidence="1 2">
    <name type="scientific">Punica granatum</name>
    <name type="common">Pomegranate</name>
    <dbReference type="NCBI Taxonomy" id="22663"/>
    <lineage>
        <taxon>Eukaryota</taxon>
        <taxon>Viridiplantae</taxon>
        <taxon>Streptophyta</taxon>
        <taxon>Embryophyta</taxon>
        <taxon>Tracheophyta</taxon>
        <taxon>Spermatophyta</taxon>
        <taxon>Magnoliopsida</taxon>
        <taxon>eudicotyledons</taxon>
        <taxon>Gunneridae</taxon>
        <taxon>Pentapetalae</taxon>
        <taxon>rosids</taxon>
        <taxon>malvids</taxon>
        <taxon>Myrtales</taxon>
        <taxon>Lythraceae</taxon>
        <taxon>Punica</taxon>
    </lineage>
</organism>
<dbReference type="EMBL" id="PGOL01001052">
    <property type="protein sequence ID" value="PKI61322.1"/>
    <property type="molecule type" value="Genomic_DNA"/>
</dbReference>
<evidence type="ECO:0000313" key="2">
    <source>
        <dbReference type="Proteomes" id="UP000233551"/>
    </source>
</evidence>
<evidence type="ECO:0000313" key="1">
    <source>
        <dbReference type="EMBL" id="PKI61322.1"/>
    </source>
</evidence>
<keyword evidence="2" id="KW-1185">Reference proteome</keyword>
<dbReference type="Proteomes" id="UP000233551">
    <property type="component" value="Unassembled WGS sequence"/>
</dbReference>
<gene>
    <name evidence="1" type="ORF">CRG98_018277</name>
</gene>